<evidence type="ECO:0000256" key="1">
    <source>
        <dbReference type="SAM" id="MobiDB-lite"/>
    </source>
</evidence>
<organism evidence="2 3">
    <name type="scientific">Liquidambar formosana</name>
    <name type="common">Formosan gum</name>
    <dbReference type="NCBI Taxonomy" id="63359"/>
    <lineage>
        <taxon>Eukaryota</taxon>
        <taxon>Viridiplantae</taxon>
        <taxon>Streptophyta</taxon>
        <taxon>Embryophyta</taxon>
        <taxon>Tracheophyta</taxon>
        <taxon>Spermatophyta</taxon>
        <taxon>Magnoliopsida</taxon>
        <taxon>eudicotyledons</taxon>
        <taxon>Gunneridae</taxon>
        <taxon>Pentapetalae</taxon>
        <taxon>Saxifragales</taxon>
        <taxon>Altingiaceae</taxon>
        <taxon>Liquidambar</taxon>
    </lineage>
</organism>
<protein>
    <submittedName>
        <fullName evidence="2">Uncharacterized protein</fullName>
    </submittedName>
</protein>
<proteinExistence type="predicted"/>
<evidence type="ECO:0000313" key="3">
    <source>
        <dbReference type="Proteomes" id="UP001415857"/>
    </source>
</evidence>
<gene>
    <name evidence="2" type="ORF">L1049_003745</name>
</gene>
<comment type="caution">
    <text evidence="2">The sequence shown here is derived from an EMBL/GenBank/DDBJ whole genome shotgun (WGS) entry which is preliminary data.</text>
</comment>
<evidence type="ECO:0000313" key="2">
    <source>
        <dbReference type="EMBL" id="KAK9280855.1"/>
    </source>
</evidence>
<dbReference type="Proteomes" id="UP001415857">
    <property type="component" value="Unassembled WGS sequence"/>
</dbReference>
<keyword evidence="3" id="KW-1185">Reference proteome</keyword>
<feature type="compositionally biased region" description="Acidic residues" evidence="1">
    <location>
        <begin position="102"/>
        <end position="119"/>
    </location>
</feature>
<sequence length="131" mass="14796">MMYSHYRQHHGDQKPNDRIESGDDQPMGCEEDGDGKTKAKTASCKQNEKLYEAEGILNTKLKKAEKKRRKKANKSTSVDSMDDDYDFKVDYTKRGSAMDVGDGSEENDDDDDNDNDNEISAEVPMSGIEFD</sequence>
<feature type="region of interest" description="Disordered" evidence="1">
    <location>
        <begin position="1"/>
        <end position="131"/>
    </location>
</feature>
<reference evidence="2 3" key="1">
    <citation type="journal article" date="2024" name="Plant J.">
        <title>Genome sequences and population genomics reveal climatic adaptation and genomic divergence between two closely related sweetgum species.</title>
        <authorList>
            <person name="Xu W.Q."/>
            <person name="Ren C.Q."/>
            <person name="Zhang X.Y."/>
            <person name="Comes H.P."/>
            <person name="Liu X.H."/>
            <person name="Li Y.G."/>
            <person name="Kettle C.J."/>
            <person name="Jalonen R."/>
            <person name="Gaisberger H."/>
            <person name="Ma Y.Z."/>
            <person name="Qiu Y.X."/>
        </authorList>
    </citation>
    <scope>NUCLEOTIDE SEQUENCE [LARGE SCALE GENOMIC DNA]</scope>
    <source>
        <strain evidence="2">Hangzhou</strain>
    </source>
</reference>
<dbReference type="EMBL" id="JBBPBK010000007">
    <property type="protein sequence ID" value="KAK9280855.1"/>
    <property type="molecule type" value="Genomic_DNA"/>
</dbReference>
<accession>A0AAP0WZP1</accession>
<name>A0AAP0WZP1_LIQFO</name>
<feature type="compositionally biased region" description="Basic and acidic residues" evidence="1">
    <location>
        <begin position="9"/>
        <end position="21"/>
    </location>
</feature>
<dbReference type="AlphaFoldDB" id="A0AAP0WZP1"/>
<feature type="compositionally biased region" description="Basic residues" evidence="1">
    <location>
        <begin position="60"/>
        <end position="73"/>
    </location>
</feature>